<dbReference type="SUPFAM" id="SSF109604">
    <property type="entry name" value="HD-domain/PDEase-like"/>
    <property type="match status" value="1"/>
</dbReference>
<proteinExistence type="predicted"/>
<evidence type="ECO:0000313" key="4">
    <source>
        <dbReference type="Proteomes" id="UP000663832"/>
    </source>
</evidence>
<keyword evidence="4" id="KW-1185">Reference proteome</keyword>
<dbReference type="EMBL" id="CAJNOI010003173">
    <property type="protein sequence ID" value="CAF1508214.1"/>
    <property type="molecule type" value="Genomic_DNA"/>
</dbReference>
<dbReference type="SMART" id="SM00471">
    <property type="entry name" value="HDc"/>
    <property type="match status" value="1"/>
</dbReference>
<dbReference type="InterPro" id="IPR036188">
    <property type="entry name" value="FAD/NAD-bd_sf"/>
</dbReference>
<gene>
    <name evidence="2" type="ORF">BJG266_LOCUS43568</name>
    <name evidence="3" type="ORF">QVE165_LOCUS60502</name>
</gene>
<feature type="domain" description="HD/PDEase" evidence="1">
    <location>
        <begin position="72"/>
        <end position="237"/>
    </location>
</feature>
<dbReference type="SUPFAM" id="SSF51905">
    <property type="entry name" value="FAD/NAD(P)-binding domain"/>
    <property type="match status" value="1"/>
</dbReference>
<dbReference type="Pfam" id="PF01966">
    <property type="entry name" value="HD"/>
    <property type="match status" value="1"/>
</dbReference>
<name>A0A816EAV1_9BILA</name>
<sequence>MSVDNSITGSHIGQHFDFNKRSNSYQTESILLEGAENVAARFENDRNHILRSRPWKRLKGIYQFAINYSDPRLTNRETHSIKVKDTAEEIARRLRLGRESQLLAGNIGLVHDIGHPPFAHWGQLAIKKALQPYGLNWNHDTAGVRLMTDWAENGNESQNLSPTFIEGIIKRFWRYDQRKPCNFYNHDMEEIPDIVKNIDRAYNGVMKFDSFNHIEGQIAAQSDRLSFNVTDLEDGFRIGRFKSQMIKNNFPFAWDILDRTVDEFIAECTITVSYDGNTNLLKTNIYKDNDIMGFIYQRFAVSFREALMQDLLNNTIANLQKAIDSNLIHHAEDIRNLDSVSVEFSSTLNEEFKKYARFCRENIFTMTAPFEHFVAAMINNYASGKVQLPQIWQKVFNDAQTTGEKINIIAKYLTCEITDCDVINHVLEYSPDVYREYFPSYESVQDTNITLDAALKRTSELNRQLFKEESGIPIIFADDLDFSNDKSIPVISVAKKFILSVPEVGETVQITRNGKYKSGEEFHQGDPIKCGNDIISGTGIAVYNSVNDQWVAAISGLQGVDRNVIIINEVLQEEAIQLQAKFDGYGDPEKITMLQLKEILAYAESLGLTNRYPSNVAFINVMMENVQGYENKSGCIYGWKQRKGTHICRAIYLEGAGELCHPFGESEKFYDGALFVKHSTGKIHVLANDVAFRTYHHINNSLIKKEDIPLQKPYRVEKFQTKHEFKRGINSTHIVIVGAGVSGIMSATYLIHEFLDANPIDHTLEISIIDSISNPGGCTYNRPTSTKSSMANSIGILGIQSPTACIEHINQDPEKWKNIFRDVTYANGKGFDPNASVSHIQFGEYIRDHLAAVIKYLESSKAPVKTQFIRDRAIKTTNDTAANKIVITLGSGKTISTDAVIYALGNANPKPLIDAYGKELSGRSGYYNLDDHAFTRENVNETDFTVIIGTGNGACFSSLWAIDNGYNGKFLLVSRDGNVPHVADQSKPYIRSICTIEKIEEEIKEITNITADYLNELFKKEMKIARTAGADWRDVVDSMICDTNKLWRAMNEVEQKTFTQKYGALWGNARYRIPNEQWERVNKLRSEGRLEIIGGLHNIEITTDTGFKLTIKNQDGSFRTVHTKKLVNNTGPSKYLEQMPVCAKELITSGLARMHHRGGFDVDNDFRLINAKGEPSLRLYALGPIVSGAHYESITIPAIRSNASIMAKSLIQHHVTVKRSGLHFSGYNHRPYDYSTMTPDQLSDVFKKTRFALSLTNIYPRHYTTEEKAKLYTIEFAKKSLASGKISAPPDKTVLWSGGYIPSHPLGYGLGRIIAERWLVEKNYTCEELYHTVAMTEAGLPVLNPMWDDMSIPYSIKKEVTPTYILGFAACATGEISLNVDDTDIDSFFRENELQIVMENPNITSVRVIRVNRATDKLQETLYMDRHKWYNAQKDQWVNSIVTRYQLARSSCKTNNSNHLLYERMSMSLIDELYDSYRNMTDGNQLIQGFYRAIGMEYGDMSQKHDKALDILRLEKFAPLIEINPELLNHEKVNDEHSRMVLKSFYAIC</sequence>
<dbReference type="InterPro" id="IPR006674">
    <property type="entry name" value="HD_domain"/>
</dbReference>
<comment type="caution">
    <text evidence="3">The sequence shown here is derived from an EMBL/GenBank/DDBJ whole genome shotgun (WGS) entry which is preliminary data.</text>
</comment>
<dbReference type="InterPro" id="IPR003607">
    <property type="entry name" value="HD/PDEase_dom"/>
</dbReference>
<dbReference type="Proteomes" id="UP000663877">
    <property type="component" value="Unassembled WGS sequence"/>
</dbReference>
<dbReference type="InterPro" id="IPR052189">
    <property type="entry name" value="L-asp_N-monooxygenase_NS-form"/>
</dbReference>
<dbReference type="CDD" id="cd00077">
    <property type="entry name" value="HDc"/>
    <property type="match status" value="1"/>
</dbReference>
<protein>
    <recommendedName>
        <fullName evidence="1">HD/PDEase domain-containing protein</fullName>
    </recommendedName>
</protein>
<dbReference type="EMBL" id="CAJNOM010003521">
    <property type="protein sequence ID" value="CAF1646511.1"/>
    <property type="molecule type" value="Genomic_DNA"/>
</dbReference>
<dbReference type="Gene3D" id="1.10.3210.10">
    <property type="entry name" value="Hypothetical protein af1432"/>
    <property type="match status" value="1"/>
</dbReference>
<evidence type="ECO:0000313" key="2">
    <source>
        <dbReference type="EMBL" id="CAF1508214.1"/>
    </source>
</evidence>
<dbReference type="PANTHER" id="PTHR40254">
    <property type="entry name" value="BLR0577 PROTEIN"/>
    <property type="match status" value="1"/>
</dbReference>
<organism evidence="3 4">
    <name type="scientific">Adineta steineri</name>
    <dbReference type="NCBI Taxonomy" id="433720"/>
    <lineage>
        <taxon>Eukaryota</taxon>
        <taxon>Metazoa</taxon>
        <taxon>Spiralia</taxon>
        <taxon>Gnathifera</taxon>
        <taxon>Rotifera</taxon>
        <taxon>Eurotatoria</taxon>
        <taxon>Bdelloidea</taxon>
        <taxon>Adinetida</taxon>
        <taxon>Adinetidae</taxon>
        <taxon>Adineta</taxon>
    </lineage>
</organism>
<dbReference type="Pfam" id="PF13454">
    <property type="entry name" value="NAD_binding_9"/>
    <property type="match status" value="1"/>
</dbReference>
<evidence type="ECO:0000259" key="1">
    <source>
        <dbReference type="SMART" id="SM00471"/>
    </source>
</evidence>
<accession>A0A816EAV1</accession>
<dbReference type="InterPro" id="IPR038732">
    <property type="entry name" value="HpyO/CreE_NAD-binding"/>
</dbReference>
<reference evidence="3" key="1">
    <citation type="submission" date="2021-02" db="EMBL/GenBank/DDBJ databases">
        <authorList>
            <person name="Nowell W R."/>
        </authorList>
    </citation>
    <scope>NUCLEOTIDE SEQUENCE</scope>
</reference>
<dbReference type="OrthoDB" id="448305at2759"/>
<dbReference type="Proteomes" id="UP000663832">
    <property type="component" value="Unassembled WGS sequence"/>
</dbReference>
<dbReference type="PANTHER" id="PTHR40254:SF1">
    <property type="entry name" value="BLR0577 PROTEIN"/>
    <property type="match status" value="1"/>
</dbReference>
<evidence type="ECO:0000313" key="3">
    <source>
        <dbReference type="EMBL" id="CAF1646511.1"/>
    </source>
</evidence>